<dbReference type="CDD" id="cd02503">
    <property type="entry name" value="MobA"/>
    <property type="match status" value="1"/>
</dbReference>
<dbReference type="AlphaFoldDB" id="A0A3B0SZL9"/>
<dbReference type="InterPro" id="IPR029044">
    <property type="entry name" value="Nucleotide-diphossugar_trans"/>
</dbReference>
<feature type="domain" description="MobA-like NTP transferase" evidence="8">
    <location>
        <begin position="18"/>
        <end position="160"/>
    </location>
</feature>
<evidence type="ECO:0000256" key="4">
    <source>
        <dbReference type="ARBA" id="ARBA00022741"/>
    </source>
</evidence>
<dbReference type="GO" id="GO:0005525">
    <property type="term" value="F:GTP binding"/>
    <property type="evidence" value="ECO:0007669"/>
    <property type="project" value="UniProtKB-KW"/>
</dbReference>
<keyword evidence="6" id="KW-0342">GTP-binding</keyword>
<keyword evidence="4" id="KW-0547">Nucleotide-binding</keyword>
<name>A0A3B0SZL9_9ZZZZ</name>
<keyword evidence="3" id="KW-0479">Metal-binding</keyword>
<dbReference type="PANTHER" id="PTHR19136:SF81">
    <property type="entry name" value="MOLYBDENUM COFACTOR GUANYLYLTRANSFERASE"/>
    <property type="match status" value="1"/>
</dbReference>
<evidence type="ECO:0000256" key="6">
    <source>
        <dbReference type="ARBA" id="ARBA00023134"/>
    </source>
</evidence>
<dbReference type="GO" id="GO:0046872">
    <property type="term" value="F:metal ion binding"/>
    <property type="evidence" value="ECO:0007669"/>
    <property type="project" value="UniProtKB-KW"/>
</dbReference>
<reference evidence="9" key="1">
    <citation type="submission" date="2018-06" db="EMBL/GenBank/DDBJ databases">
        <authorList>
            <person name="Zhirakovskaya E."/>
        </authorList>
    </citation>
    <scope>NUCLEOTIDE SEQUENCE</scope>
</reference>
<evidence type="ECO:0000256" key="7">
    <source>
        <dbReference type="ARBA" id="ARBA00023150"/>
    </source>
</evidence>
<evidence type="ECO:0000259" key="8">
    <source>
        <dbReference type="Pfam" id="PF12804"/>
    </source>
</evidence>
<sequence length="208" mass="23658">MLERSLNKMTGQKKILYGLVLVGGKSKRLKKDKASLVFHQKEQYWHCYDLLMPFCEKVFLSLADVSGDNKFTKDLPRIYDQNPYFDIGPMGGILSAMESYPNASWLVLACDLPCVRSQTIANLIEHRDESKLITAYGSAVDQLPEPVCAVYEKESVFALKKKVQIKKYCLRKFMIESEANIIALLNPNDLLNVNTPEDYQAVVNQLEV</sequence>
<dbReference type="InterPro" id="IPR025877">
    <property type="entry name" value="MobA-like_NTP_Trfase"/>
</dbReference>
<evidence type="ECO:0000256" key="1">
    <source>
        <dbReference type="ARBA" id="ARBA00022490"/>
    </source>
</evidence>
<evidence type="ECO:0000256" key="3">
    <source>
        <dbReference type="ARBA" id="ARBA00022723"/>
    </source>
</evidence>
<dbReference type="EMBL" id="UOEN01000056">
    <property type="protein sequence ID" value="VAW11921.1"/>
    <property type="molecule type" value="Genomic_DNA"/>
</dbReference>
<evidence type="ECO:0000256" key="5">
    <source>
        <dbReference type="ARBA" id="ARBA00022842"/>
    </source>
</evidence>
<dbReference type="Gene3D" id="3.90.550.10">
    <property type="entry name" value="Spore Coat Polysaccharide Biosynthesis Protein SpsA, Chain A"/>
    <property type="match status" value="1"/>
</dbReference>
<dbReference type="InterPro" id="IPR013482">
    <property type="entry name" value="Molybde_CF_guanTrfase"/>
</dbReference>
<protein>
    <recommendedName>
        <fullName evidence="8">MobA-like NTP transferase domain-containing protein</fullName>
    </recommendedName>
</protein>
<gene>
    <name evidence="9" type="ORF">MNBD_BACTEROID05-823</name>
</gene>
<dbReference type="GO" id="GO:0006777">
    <property type="term" value="P:Mo-molybdopterin cofactor biosynthetic process"/>
    <property type="evidence" value="ECO:0007669"/>
    <property type="project" value="UniProtKB-KW"/>
</dbReference>
<proteinExistence type="predicted"/>
<organism evidence="9">
    <name type="scientific">hydrothermal vent metagenome</name>
    <dbReference type="NCBI Taxonomy" id="652676"/>
    <lineage>
        <taxon>unclassified sequences</taxon>
        <taxon>metagenomes</taxon>
        <taxon>ecological metagenomes</taxon>
    </lineage>
</organism>
<evidence type="ECO:0000313" key="9">
    <source>
        <dbReference type="EMBL" id="VAW11921.1"/>
    </source>
</evidence>
<keyword evidence="2" id="KW-0808">Transferase</keyword>
<dbReference type="Pfam" id="PF12804">
    <property type="entry name" value="NTP_transf_3"/>
    <property type="match status" value="1"/>
</dbReference>
<accession>A0A3B0SZL9</accession>
<keyword evidence="5" id="KW-0460">Magnesium</keyword>
<dbReference type="SUPFAM" id="SSF53448">
    <property type="entry name" value="Nucleotide-diphospho-sugar transferases"/>
    <property type="match status" value="1"/>
</dbReference>
<evidence type="ECO:0000256" key="2">
    <source>
        <dbReference type="ARBA" id="ARBA00022679"/>
    </source>
</evidence>
<keyword evidence="1" id="KW-0963">Cytoplasm</keyword>
<keyword evidence="7" id="KW-0501">Molybdenum cofactor biosynthesis</keyword>
<dbReference type="GO" id="GO:0016779">
    <property type="term" value="F:nucleotidyltransferase activity"/>
    <property type="evidence" value="ECO:0007669"/>
    <property type="project" value="UniProtKB-ARBA"/>
</dbReference>
<dbReference type="PANTHER" id="PTHR19136">
    <property type="entry name" value="MOLYBDENUM COFACTOR GUANYLYLTRANSFERASE"/>
    <property type="match status" value="1"/>
</dbReference>